<name>A0A6A4VYG2_AMPAM</name>
<sequence length="271" mass="30788">MHRQTAEDRVFMLAAAGASATVLHLQSLQPDPSEDVPRDREMGDATEFRHELALGGEQKALSLAYRDLRDVSNFVADQHGANINYLDLSHNKIRNLQFLVGFERLATLILDHNRVMSYSSLPPMPHLTTLCRSTTTRSRPFLRSLRFNCPNLRHLSMIGNPSVPSLVRGSSRGNLHRYRTMVLMYFPRLASLDQQRVQAWERPDSDTLWDKVTSPQNWRQAQRKVSVTASDVADKVSSTVGQGFDRVATWWGSQRTEPDDTRQPVPRNVPV</sequence>
<dbReference type="OrthoDB" id="10251250at2759"/>
<keyword evidence="3" id="KW-1185">Reference proteome</keyword>
<reference evidence="2 3" key="1">
    <citation type="submission" date="2019-07" db="EMBL/GenBank/DDBJ databases">
        <title>Draft genome assembly of a fouling barnacle, Amphibalanus amphitrite (Darwin, 1854): The first reference genome for Thecostraca.</title>
        <authorList>
            <person name="Kim W."/>
        </authorList>
    </citation>
    <scope>NUCLEOTIDE SEQUENCE [LARGE SCALE GENOMIC DNA]</scope>
    <source>
        <strain evidence="2">SNU_AA5</strain>
        <tissue evidence="2">Soma without cirri and trophi</tissue>
    </source>
</reference>
<dbReference type="InterPro" id="IPR043313">
    <property type="entry name" value="LRMDA"/>
</dbReference>
<evidence type="ECO:0000313" key="2">
    <source>
        <dbReference type="EMBL" id="KAF0299215.1"/>
    </source>
</evidence>
<proteinExistence type="predicted"/>
<dbReference type="PANTHER" id="PTHR46282">
    <property type="entry name" value="LEUCINE-RICH MELANOCYTE DIFFERENTIATION-ASSOCIATED PROTEIN"/>
    <property type="match status" value="1"/>
</dbReference>
<dbReference type="SUPFAM" id="SSF52058">
    <property type="entry name" value="L domain-like"/>
    <property type="match status" value="1"/>
</dbReference>
<evidence type="ECO:0000313" key="3">
    <source>
        <dbReference type="Proteomes" id="UP000440578"/>
    </source>
</evidence>
<evidence type="ECO:0000256" key="1">
    <source>
        <dbReference type="SAM" id="MobiDB-lite"/>
    </source>
</evidence>
<comment type="caution">
    <text evidence="2">The sequence shown here is derived from an EMBL/GenBank/DDBJ whole genome shotgun (WGS) entry which is preliminary data.</text>
</comment>
<dbReference type="Gene3D" id="3.80.10.10">
    <property type="entry name" value="Ribonuclease Inhibitor"/>
    <property type="match status" value="1"/>
</dbReference>
<accession>A0A6A4VYG2</accession>
<dbReference type="AlphaFoldDB" id="A0A6A4VYG2"/>
<protein>
    <submittedName>
        <fullName evidence="2">Leucine-rich melanocyte differentiation-associated protein</fullName>
    </submittedName>
</protein>
<dbReference type="Proteomes" id="UP000440578">
    <property type="component" value="Unassembled WGS sequence"/>
</dbReference>
<dbReference type="InterPro" id="IPR001611">
    <property type="entry name" value="Leu-rich_rpt"/>
</dbReference>
<gene>
    <name evidence="2" type="primary">Lrmda_2</name>
    <name evidence="2" type="ORF">FJT64_003502</name>
</gene>
<dbReference type="InterPro" id="IPR032675">
    <property type="entry name" value="LRR_dom_sf"/>
</dbReference>
<dbReference type="PANTHER" id="PTHR46282:SF1">
    <property type="entry name" value="LEUCINE-RICH REPEAT-CONTAINING PROTEIN 72-LIKE"/>
    <property type="match status" value="1"/>
</dbReference>
<dbReference type="EMBL" id="VIIS01001381">
    <property type="protein sequence ID" value="KAF0299215.1"/>
    <property type="molecule type" value="Genomic_DNA"/>
</dbReference>
<feature type="region of interest" description="Disordered" evidence="1">
    <location>
        <begin position="252"/>
        <end position="271"/>
    </location>
</feature>
<organism evidence="2 3">
    <name type="scientific">Amphibalanus amphitrite</name>
    <name type="common">Striped barnacle</name>
    <name type="synonym">Balanus amphitrite</name>
    <dbReference type="NCBI Taxonomy" id="1232801"/>
    <lineage>
        <taxon>Eukaryota</taxon>
        <taxon>Metazoa</taxon>
        <taxon>Ecdysozoa</taxon>
        <taxon>Arthropoda</taxon>
        <taxon>Crustacea</taxon>
        <taxon>Multicrustacea</taxon>
        <taxon>Cirripedia</taxon>
        <taxon>Thoracica</taxon>
        <taxon>Thoracicalcarea</taxon>
        <taxon>Balanomorpha</taxon>
        <taxon>Balanoidea</taxon>
        <taxon>Balanidae</taxon>
        <taxon>Amphibalaninae</taxon>
        <taxon>Amphibalanus</taxon>
    </lineage>
</organism>
<dbReference type="PROSITE" id="PS51450">
    <property type="entry name" value="LRR"/>
    <property type="match status" value="1"/>
</dbReference>